<dbReference type="Proteomes" id="UP000664859">
    <property type="component" value="Unassembled WGS sequence"/>
</dbReference>
<sequence>MWTDDLKYGLKEKRRDARRHFKHLKKTWRTEMTVMIAATLIILFILVRVLTRAAPQPEPPSAPPSKLEVKEIEVIEVEAPGPVADPEALRAMQLRAQVSKCLAARPPAAAEMCAAACAKAKNVGPRALAYQACMTGCERGAAGGWDGACKGGPTPIMDTKAVCRHVAARQDCRAGACARFRSSYPRPLVLNQCTSGCVEGANLACAQSKAYLTSINVE</sequence>
<organism evidence="1 2">
    <name type="scientific">Tribonema minus</name>
    <dbReference type="NCBI Taxonomy" id="303371"/>
    <lineage>
        <taxon>Eukaryota</taxon>
        <taxon>Sar</taxon>
        <taxon>Stramenopiles</taxon>
        <taxon>Ochrophyta</taxon>
        <taxon>PX clade</taxon>
        <taxon>Xanthophyceae</taxon>
        <taxon>Tribonematales</taxon>
        <taxon>Tribonemataceae</taxon>
        <taxon>Tribonema</taxon>
    </lineage>
</organism>
<keyword evidence="2" id="KW-1185">Reference proteome</keyword>
<dbReference type="EMBL" id="JAFCMP010000008">
    <property type="protein sequence ID" value="KAG5192272.1"/>
    <property type="molecule type" value="Genomic_DNA"/>
</dbReference>
<comment type="caution">
    <text evidence="1">The sequence shown here is derived from an EMBL/GenBank/DDBJ whole genome shotgun (WGS) entry which is preliminary data.</text>
</comment>
<proteinExistence type="predicted"/>
<name>A0A835ZD79_9STRA</name>
<dbReference type="AlphaFoldDB" id="A0A835ZD79"/>
<gene>
    <name evidence="1" type="ORF">JKP88DRAFT_284512</name>
</gene>
<accession>A0A835ZD79</accession>
<protein>
    <submittedName>
        <fullName evidence="1">Uncharacterized protein</fullName>
    </submittedName>
</protein>
<evidence type="ECO:0000313" key="1">
    <source>
        <dbReference type="EMBL" id="KAG5192272.1"/>
    </source>
</evidence>
<reference evidence="1" key="1">
    <citation type="submission" date="2021-02" db="EMBL/GenBank/DDBJ databases">
        <title>First Annotated Genome of the Yellow-green Alga Tribonema minus.</title>
        <authorList>
            <person name="Mahan K.M."/>
        </authorList>
    </citation>
    <scope>NUCLEOTIDE SEQUENCE</scope>
    <source>
        <strain evidence="1">UTEX B ZZ1240</strain>
    </source>
</reference>
<evidence type="ECO:0000313" key="2">
    <source>
        <dbReference type="Proteomes" id="UP000664859"/>
    </source>
</evidence>